<dbReference type="AlphaFoldDB" id="A0A9D4E9D8"/>
<comment type="caution">
    <text evidence="1">The sequence shown here is derived from an EMBL/GenBank/DDBJ whole genome shotgun (WGS) entry which is preliminary data.</text>
</comment>
<reference evidence="1" key="2">
    <citation type="submission" date="2020-11" db="EMBL/GenBank/DDBJ databases">
        <authorList>
            <person name="McCartney M.A."/>
            <person name="Auch B."/>
            <person name="Kono T."/>
            <person name="Mallez S."/>
            <person name="Becker A."/>
            <person name="Gohl D.M."/>
            <person name="Silverstein K.A.T."/>
            <person name="Koren S."/>
            <person name="Bechman K.B."/>
            <person name="Herman A."/>
            <person name="Abrahante J.E."/>
            <person name="Garbe J."/>
        </authorList>
    </citation>
    <scope>NUCLEOTIDE SEQUENCE</scope>
    <source>
        <strain evidence="1">Duluth1</strain>
        <tissue evidence="1">Whole animal</tissue>
    </source>
</reference>
<gene>
    <name evidence="1" type="ORF">DPMN_176997</name>
</gene>
<evidence type="ECO:0000313" key="1">
    <source>
        <dbReference type="EMBL" id="KAH3775591.1"/>
    </source>
</evidence>
<evidence type="ECO:0000313" key="2">
    <source>
        <dbReference type="Proteomes" id="UP000828390"/>
    </source>
</evidence>
<protein>
    <submittedName>
        <fullName evidence="1">Uncharacterized protein</fullName>
    </submittedName>
</protein>
<dbReference type="Proteomes" id="UP000828390">
    <property type="component" value="Unassembled WGS sequence"/>
</dbReference>
<dbReference type="EMBL" id="JAIWYP010000009">
    <property type="protein sequence ID" value="KAH3775591.1"/>
    <property type="molecule type" value="Genomic_DNA"/>
</dbReference>
<accession>A0A9D4E9D8</accession>
<proteinExistence type="predicted"/>
<reference evidence="1" key="1">
    <citation type="journal article" date="2019" name="bioRxiv">
        <title>The Genome of the Zebra Mussel, Dreissena polymorpha: A Resource for Invasive Species Research.</title>
        <authorList>
            <person name="McCartney M.A."/>
            <person name="Auch B."/>
            <person name="Kono T."/>
            <person name="Mallez S."/>
            <person name="Zhang Y."/>
            <person name="Obille A."/>
            <person name="Becker A."/>
            <person name="Abrahante J.E."/>
            <person name="Garbe J."/>
            <person name="Badalamenti J.P."/>
            <person name="Herman A."/>
            <person name="Mangelson H."/>
            <person name="Liachko I."/>
            <person name="Sullivan S."/>
            <person name="Sone E.D."/>
            <person name="Koren S."/>
            <person name="Silverstein K.A.T."/>
            <person name="Beckman K.B."/>
            <person name="Gohl D.M."/>
        </authorList>
    </citation>
    <scope>NUCLEOTIDE SEQUENCE</scope>
    <source>
        <strain evidence="1">Duluth1</strain>
        <tissue evidence="1">Whole animal</tissue>
    </source>
</reference>
<name>A0A9D4E9D8_DREPO</name>
<keyword evidence="2" id="KW-1185">Reference proteome</keyword>
<sequence length="113" mass="13140">MIPYLLKWEILSKRFAALEQLKHGLNTLQFLDKTRDLHEVEKILQAENGDHATAEYLKESLTKEIGRLNPRSERETNAKDFTLKCLPANKRRPFTSFYGCKDVVLPRTTPQQP</sequence>
<organism evidence="1 2">
    <name type="scientific">Dreissena polymorpha</name>
    <name type="common">Zebra mussel</name>
    <name type="synonym">Mytilus polymorpha</name>
    <dbReference type="NCBI Taxonomy" id="45954"/>
    <lineage>
        <taxon>Eukaryota</taxon>
        <taxon>Metazoa</taxon>
        <taxon>Spiralia</taxon>
        <taxon>Lophotrochozoa</taxon>
        <taxon>Mollusca</taxon>
        <taxon>Bivalvia</taxon>
        <taxon>Autobranchia</taxon>
        <taxon>Heteroconchia</taxon>
        <taxon>Euheterodonta</taxon>
        <taxon>Imparidentia</taxon>
        <taxon>Neoheterodontei</taxon>
        <taxon>Myida</taxon>
        <taxon>Dreissenoidea</taxon>
        <taxon>Dreissenidae</taxon>
        <taxon>Dreissena</taxon>
    </lineage>
</organism>